<comment type="pathway">
    <text evidence="3">Cofactor biosynthesis; tetrahydrofolate biosynthesis; 7,8-dihydrofolate from 2-amino-4-hydroxy-6-hydroxymethyl-7,8-dihydropteridine diphosphate and 4-aminobenzoate: step 1/2.</text>
</comment>
<dbReference type="AlphaFoldDB" id="A0A1F6CBK9"/>
<dbReference type="EC" id="2.5.1.15" evidence="4"/>
<dbReference type="GO" id="GO:0004156">
    <property type="term" value="F:dihydropteroate synthase activity"/>
    <property type="evidence" value="ECO:0007669"/>
    <property type="project" value="UniProtKB-EC"/>
</dbReference>
<dbReference type="GO" id="GO:0046656">
    <property type="term" value="P:folic acid biosynthetic process"/>
    <property type="evidence" value="ECO:0007669"/>
    <property type="project" value="UniProtKB-KW"/>
</dbReference>
<evidence type="ECO:0000313" key="11">
    <source>
        <dbReference type="Proteomes" id="UP000178606"/>
    </source>
</evidence>
<dbReference type="PROSITE" id="PS50972">
    <property type="entry name" value="PTERIN_BINDING"/>
    <property type="match status" value="1"/>
</dbReference>
<comment type="catalytic activity">
    <reaction evidence="1">
        <text>(7,8-dihydropterin-6-yl)methyl diphosphate + 4-aminobenzoate = 7,8-dihydropteroate + diphosphate</text>
        <dbReference type="Rhea" id="RHEA:19949"/>
        <dbReference type="ChEBI" id="CHEBI:17836"/>
        <dbReference type="ChEBI" id="CHEBI:17839"/>
        <dbReference type="ChEBI" id="CHEBI:33019"/>
        <dbReference type="ChEBI" id="CHEBI:72950"/>
        <dbReference type="EC" id="2.5.1.15"/>
    </reaction>
</comment>
<keyword evidence="8" id="KW-0289">Folate biosynthesis</keyword>
<reference evidence="10 11" key="1">
    <citation type="journal article" date="2016" name="Nat. Commun.">
        <title>Thousands of microbial genomes shed light on interconnected biogeochemical processes in an aquifer system.</title>
        <authorList>
            <person name="Anantharaman K."/>
            <person name="Brown C.T."/>
            <person name="Hug L.A."/>
            <person name="Sharon I."/>
            <person name="Castelle C.J."/>
            <person name="Probst A.J."/>
            <person name="Thomas B.C."/>
            <person name="Singh A."/>
            <person name="Wilkins M.J."/>
            <person name="Karaoz U."/>
            <person name="Brodie E.L."/>
            <person name="Williams K.H."/>
            <person name="Hubbard S.S."/>
            <person name="Banfield J.F."/>
        </authorList>
    </citation>
    <scope>NUCLEOTIDE SEQUENCE [LARGE SCALE GENOMIC DNA]</scope>
    <source>
        <strain evidence="11">RIFCSPLOWO2_12_FULL_64_10</strain>
    </source>
</reference>
<evidence type="ECO:0000256" key="6">
    <source>
        <dbReference type="ARBA" id="ARBA00022723"/>
    </source>
</evidence>
<evidence type="ECO:0000259" key="9">
    <source>
        <dbReference type="PROSITE" id="PS50972"/>
    </source>
</evidence>
<dbReference type="Pfam" id="PF00809">
    <property type="entry name" value="Pterin_bind"/>
    <property type="match status" value="1"/>
</dbReference>
<evidence type="ECO:0000256" key="2">
    <source>
        <dbReference type="ARBA" id="ARBA00001946"/>
    </source>
</evidence>
<protein>
    <recommendedName>
        <fullName evidence="4">dihydropteroate synthase</fullName>
        <ecNumber evidence="4">2.5.1.15</ecNumber>
    </recommendedName>
</protein>
<evidence type="ECO:0000256" key="3">
    <source>
        <dbReference type="ARBA" id="ARBA00004763"/>
    </source>
</evidence>
<dbReference type="PANTHER" id="PTHR20941">
    <property type="entry name" value="FOLATE SYNTHESIS PROTEINS"/>
    <property type="match status" value="1"/>
</dbReference>
<dbReference type="Proteomes" id="UP000178606">
    <property type="component" value="Unassembled WGS sequence"/>
</dbReference>
<evidence type="ECO:0000256" key="7">
    <source>
        <dbReference type="ARBA" id="ARBA00022842"/>
    </source>
</evidence>
<dbReference type="InterPro" id="IPR006390">
    <property type="entry name" value="DHP_synth_dom"/>
</dbReference>
<proteinExistence type="predicted"/>
<gene>
    <name evidence="10" type="ORF">A3F84_18700</name>
</gene>
<keyword evidence="5" id="KW-0808">Transferase</keyword>
<dbReference type="PROSITE" id="PS00793">
    <property type="entry name" value="DHPS_2"/>
    <property type="match status" value="1"/>
</dbReference>
<dbReference type="GO" id="GO:0046872">
    <property type="term" value="F:metal ion binding"/>
    <property type="evidence" value="ECO:0007669"/>
    <property type="project" value="UniProtKB-KW"/>
</dbReference>
<dbReference type="InterPro" id="IPR045031">
    <property type="entry name" value="DHP_synth-like"/>
</dbReference>
<dbReference type="EMBL" id="MFKF01000303">
    <property type="protein sequence ID" value="OGG46556.1"/>
    <property type="molecule type" value="Genomic_DNA"/>
</dbReference>
<keyword evidence="7" id="KW-0460">Magnesium</keyword>
<dbReference type="SUPFAM" id="SSF51717">
    <property type="entry name" value="Dihydropteroate synthetase-like"/>
    <property type="match status" value="1"/>
</dbReference>
<dbReference type="InterPro" id="IPR011005">
    <property type="entry name" value="Dihydropteroate_synth-like_sf"/>
</dbReference>
<organism evidence="10 11">
    <name type="scientific">Handelsmanbacteria sp. (strain RIFCSPLOWO2_12_FULL_64_10)</name>
    <dbReference type="NCBI Taxonomy" id="1817868"/>
    <lineage>
        <taxon>Bacteria</taxon>
        <taxon>Candidatus Handelsmaniibacteriota</taxon>
    </lineage>
</organism>
<evidence type="ECO:0000313" key="10">
    <source>
        <dbReference type="EMBL" id="OGG46556.1"/>
    </source>
</evidence>
<keyword evidence="6" id="KW-0479">Metal-binding</keyword>
<evidence type="ECO:0000256" key="1">
    <source>
        <dbReference type="ARBA" id="ARBA00000012"/>
    </source>
</evidence>
<comment type="cofactor">
    <cofactor evidence="2">
        <name>Mg(2+)</name>
        <dbReference type="ChEBI" id="CHEBI:18420"/>
    </cofactor>
</comment>
<comment type="caution">
    <text evidence="10">The sequence shown here is derived from an EMBL/GenBank/DDBJ whole genome shotgun (WGS) entry which is preliminary data.</text>
</comment>
<dbReference type="NCBIfam" id="TIGR01496">
    <property type="entry name" value="DHPS"/>
    <property type="match status" value="1"/>
</dbReference>
<dbReference type="Gene3D" id="3.20.20.20">
    <property type="entry name" value="Dihydropteroate synthase-like"/>
    <property type="match status" value="1"/>
</dbReference>
<evidence type="ECO:0000256" key="4">
    <source>
        <dbReference type="ARBA" id="ARBA00012458"/>
    </source>
</evidence>
<dbReference type="PANTHER" id="PTHR20941:SF1">
    <property type="entry name" value="FOLIC ACID SYNTHESIS PROTEIN FOL1"/>
    <property type="match status" value="1"/>
</dbReference>
<dbReference type="GO" id="GO:0005829">
    <property type="term" value="C:cytosol"/>
    <property type="evidence" value="ECO:0007669"/>
    <property type="project" value="TreeGrafter"/>
</dbReference>
<dbReference type="CDD" id="cd00739">
    <property type="entry name" value="DHPS"/>
    <property type="match status" value="1"/>
</dbReference>
<dbReference type="GO" id="GO:0046654">
    <property type="term" value="P:tetrahydrofolate biosynthetic process"/>
    <property type="evidence" value="ECO:0007669"/>
    <property type="project" value="TreeGrafter"/>
</dbReference>
<evidence type="ECO:0000256" key="8">
    <source>
        <dbReference type="ARBA" id="ARBA00022909"/>
    </source>
</evidence>
<evidence type="ECO:0000256" key="5">
    <source>
        <dbReference type="ARBA" id="ARBA00022679"/>
    </source>
</evidence>
<dbReference type="InterPro" id="IPR000489">
    <property type="entry name" value="Pterin-binding_dom"/>
</dbReference>
<accession>A0A1F6CBK9</accession>
<feature type="domain" description="Pterin-binding" evidence="9">
    <location>
        <begin position="19"/>
        <end position="278"/>
    </location>
</feature>
<sequence length="295" mass="30542">MPDAPSARERFAPAWGSRTYVMGIVNVTPDSFSGDGITDPSQAVAQGLALAENGADILDVGGESSRPGGSPVDTDEELARVVPVIEGLHRRTDLPISVDTRRAAVAEAALAAGATMVNDVWGFRGDPDLAGVTAAASAWAIAVHNRQAAAVTVPGLGGFFPHVAYDDVVEEIIGELHGSIALLLDAGLSEDRIIVDPGFGFGKGPDQNLQLLARLGELKSLGKPILLGTSRKSTIGLVLDLPPSERADGTAATVAIGIQNGADIIRVHDLPAMARVARMADAIVRGWSRVEPSLG</sequence>
<name>A0A1F6CBK9_HANXR</name>